<feature type="transmembrane region" description="Helical" evidence="1">
    <location>
        <begin position="242"/>
        <end position="263"/>
    </location>
</feature>
<gene>
    <name evidence="2" type="ORF">JZ751_018530</name>
</gene>
<evidence type="ECO:0000313" key="2">
    <source>
        <dbReference type="EMBL" id="KAG9341808.1"/>
    </source>
</evidence>
<keyword evidence="1" id="KW-0812">Transmembrane</keyword>
<name>A0A8T2NWG3_9TELE</name>
<dbReference type="InterPro" id="IPR019169">
    <property type="entry name" value="Transmembrane_26"/>
</dbReference>
<dbReference type="AlphaFoldDB" id="A0A8T2NWG3"/>
<protein>
    <recommendedName>
        <fullName evidence="4">Transmembrane protein 26</fullName>
    </recommendedName>
</protein>
<dbReference type="EMBL" id="JAFBMS010000032">
    <property type="protein sequence ID" value="KAG9341808.1"/>
    <property type="molecule type" value="Genomic_DNA"/>
</dbReference>
<keyword evidence="1" id="KW-0472">Membrane</keyword>
<organism evidence="2 3">
    <name type="scientific">Albula glossodonta</name>
    <name type="common">roundjaw bonefish</name>
    <dbReference type="NCBI Taxonomy" id="121402"/>
    <lineage>
        <taxon>Eukaryota</taxon>
        <taxon>Metazoa</taxon>
        <taxon>Chordata</taxon>
        <taxon>Craniata</taxon>
        <taxon>Vertebrata</taxon>
        <taxon>Euteleostomi</taxon>
        <taxon>Actinopterygii</taxon>
        <taxon>Neopterygii</taxon>
        <taxon>Teleostei</taxon>
        <taxon>Albuliformes</taxon>
        <taxon>Albulidae</taxon>
        <taxon>Albula</taxon>
    </lineage>
</organism>
<dbReference type="Pfam" id="PF09772">
    <property type="entry name" value="Tmem26"/>
    <property type="match status" value="1"/>
</dbReference>
<feature type="transmembrane region" description="Helical" evidence="1">
    <location>
        <begin position="110"/>
        <end position="130"/>
    </location>
</feature>
<evidence type="ECO:0000313" key="3">
    <source>
        <dbReference type="Proteomes" id="UP000824540"/>
    </source>
</evidence>
<proteinExistence type="predicted"/>
<dbReference type="PANTHER" id="PTHR22168:SF3">
    <property type="entry name" value="TRANSMEMBRANE PROTEIN 26"/>
    <property type="match status" value="1"/>
</dbReference>
<feature type="transmembrane region" description="Helical" evidence="1">
    <location>
        <begin position="35"/>
        <end position="51"/>
    </location>
</feature>
<reference evidence="2" key="1">
    <citation type="thesis" date="2021" institute="BYU ScholarsArchive" country="Provo, UT, USA">
        <title>Applications of and Algorithms for Genome Assembly and Genomic Analyses with an Emphasis on Marine Teleosts.</title>
        <authorList>
            <person name="Pickett B.D."/>
        </authorList>
    </citation>
    <scope>NUCLEOTIDE SEQUENCE</scope>
    <source>
        <strain evidence="2">HI-2016</strain>
    </source>
</reference>
<feature type="transmembrane region" description="Helical" evidence="1">
    <location>
        <begin position="63"/>
        <end position="82"/>
    </location>
</feature>
<evidence type="ECO:0000256" key="1">
    <source>
        <dbReference type="SAM" id="Phobius"/>
    </source>
</evidence>
<evidence type="ECO:0008006" key="4">
    <source>
        <dbReference type="Google" id="ProtNLM"/>
    </source>
</evidence>
<feature type="transmembrane region" description="Helical" evidence="1">
    <location>
        <begin position="172"/>
        <end position="194"/>
    </location>
</feature>
<comment type="caution">
    <text evidence="2">The sequence shown here is derived from an EMBL/GenBank/DDBJ whole genome shotgun (WGS) entry which is preliminary data.</text>
</comment>
<accession>A0A8T2NWG3</accession>
<keyword evidence="1" id="KW-1133">Transmembrane helix</keyword>
<keyword evidence="3" id="KW-1185">Reference proteome</keyword>
<sequence length="288" mass="32879">MLIKFVCALLTRLLFIILSLIGVYRVKHVKNENLFWLLSILCIPLVVEMIVTLTRRQGKGYKWVSPAILLFLVSIIPTMWILELQHQEDKSEEQRNKATGKLMSGVCSEFWILGLHQALLILLILGKWVLPRGGGVTRDELSQLLLIFVGTAADILEFTSETLSDIKEEDTKFVYIILVVWTWSMLQFPLHLAVVSSNPEDHSQASVIVRRSTDIWGIVESLLFQDGPFLAVRLAVIIHHHVFNQMMAFFAIKNFLVVVLNLYRLGIICHDSRTTSQIPADVELENFK</sequence>
<dbReference type="OrthoDB" id="10042902at2759"/>
<dbReference type="Proteomes" id="UP000824540">
    <property type="component" value="Unassembled WGS sequence"/>
</dbReference>
<dbReference type="PANTHER" id="PTHR22168">
    <property type="entry name" value="TMEM26 PROTEIN"/>
    <property type="match status" value="1"/>
</dbReference>